<dbReference type="FunFam" id="1.10.10.1210:FF:000001">
    <property type="entry name" value="melanoma-associated antigen D1"/>
    <property type="match status" value="1"/>
</dbReference>
<dbReference type="RefSeq" id="XP_029655129.1">
    <property type="nucleotide sequence ID" value="XM_029799269.2"/>
</dbReference>
<dbReference type="Pfam" id="PF01454">
    <property type="entry name" value="MAGE"/>
    <property type="match status" value="1"/>
</dbReference>
<feature type="compositionally biased region" description="Polar residues" evidence="1">
    <location>
        <begin position="1"/>
        <end position="11"/>
    </location>
</feature>
<feature type="compositionally biased region" description="Low complexity" evidence="1">
    <location>
        <begin position="16"/>
        <end position="27"/>
    </location>
</feature>
<evidence type="ECO:0000313" key="4">
    <source>
        <dbReference type="RefSeq" id="XP_029655129.1"/>
    </source>
</evidence>
<evidence type="ECO:0000256" key="1">
    <source>
        <dbReference type="SAM" id="MobiDB-lite"/>
    </source>
</evidence>
<dbReference type="Gene3D" id="1.10.10.1210">
    <property type="entry name" value="MAGE homology domain, winged helix WH2 motif"/>
    <property type="match status" value="1"/>
</dbReference>
<name>A0A6P7TSA7_9MOLL</name>
<reference evidence="4" key="1">
    <citation type="submission" date="2025-08" db="UniProtKB">
        <authorList>
            <consortium name="RefSeq"/>
        </authorList>
    </citation>
    <scope>IDENTIFICATION</scope>
</reference>
<feature type="domain" description="MAGE" evidence="2">
    <location>
        <begin position="46"/>
        <end position="248"/>
    </location>
</feature>
<keyword evidence="3" id="KW-1185">Reference proteome</keyword>
<dbReference type="InterPro" id="IPR037445">
    <property type="entry name" value="MAGE"/>
</dbReference>
<dbReference type="AlphaFoldDB" id="A0A6P7TSA7"/>
<proteinExistence type="predicted"/>
<dbReference type="KEGG" id="osn:115228770"/>
<dbReference type="PANTHER" id="PTHR11736:SF14">
    <property type="entry name" value="NSE3 HOMOLOG, SMC5-SMC6 COMPLEX COMPONENT"/>
    <property type="match status" value="1"/>
</dbReference>
<dbReference type="PROSITE" id="PS50838">
    <property type="entry name" value="MAGE"/>
    <property type="match status" value="1"/>
</dbReference>
<dbReference type="GO" id="GO:0005634">
    <property type="term" value="C:nucleus"/>
    <property type="evidence" value="ECO:0007669"/>
    <property type="project" value="TreeGrafter"/>
</dbReference>
<feature type="compositionally biased region" description="Polar residues" evidence="1">
    <location>
        <begin position="28"/>
        <end position="40"/>
    </location>
</feature>
<dbReference type="InterPro" id="IPR041898">
    <property type="entry name" value="MAGE_WH1"/>
</dbReference>
<dbReference type="InterPro" id="IPR041899">
    <property type="entry name" value="MAGE_WH2"/>
</dbReference>
<dbReference type="Proteomes" id="UP000515154">
    <property type="component" value="Linkage group LG2"/>
</dbReference>
<dbReference type="Gene3D" id="1.10.10.1200">
    <property type="entry name" value="MAGE homology domain, winged helix WH1 motif"/>
    <property type="match status" value="1"/>
</dbReference>
<gene>
    <name evidence="4" type="primary">LOC115228770</name>
</gene>
<sequence>MPKVTANSQKSAPMPSCSSKSKTSTVSQVHEQNSTQNDLTTESEDLERKAIELVQYLLIADQKKIPVRKIDINNHILKDQKKYFPTVLKKSRDMLQSVFGAKLIEFDDKLKKRYILITSRSDIRRNIDLISSEEESAKLGLLFNILAIIYMNGGVISDSDLWKALRKLGVDPDVHHEVFGDVKKLLTEEFVRQYYLEYVRQSNSEPIQYEFHWGFRAEKELQKKDVLLYVSKIYKTEPSQWKLLWNNCMEEEANRSSSA</sequence>
<accession>A0A6P7TSA7</accession>
<dbReference type="SMART" id="SM01373">
    <property type="entry name" value="MAGE"/>
    <property type="match status" value="1"/>
</dbReference>
<evidence type="ECO:0000313" key="3">
    <source>
        <dbReference type="Proteomes" id="UP000515154"/>
    </source>
</evidence>
<feature type="region of interest" description="Disordered" evidence="1">
    <location>
        <begin position="1"/>
        <end position="42"/>
    </location>
</feature>
<protein>
    <submittedName>
        <fullName evidence="4">Non-structural maintenance of chromosomes element 3 homolog</fullName>
    </submittedName>
</protein>
<dbReference type="PANTHER" id="PTHR11736">
    <property type="entry name" value="MELANOMA-ASSOCIATED ANTIGEN MAGE ANTIGEN"/>
    <property type="match status" value="1"/>
</dbReference>
<dbReference type="InterPro" id="IPR002190">
    <property type="entry name" value="MHD_dom"/>
</dbReference>
<organism evidence="3 4">
    <name type="scientific">Octopus sinensis</name>
    <name type="common">East Asian common octopus</name>
    <dbReference type="NCBI Taxonomy" id="2607531"/>
    <lineage>
        <taxon>Eukaryota</taxon>
        <taxon>Metazoa</taxon>
        <taxon>Spiralia</taxon>
        <taxon>Lophotrochozoa</taxon>
        <taxon>Mollusca</taxon>
        <taxon>Cephalopoda</taxon>
        <taxon>Coleoidea</taxon>
        <taxon>Octopodiformes</taxon>
        <taxon>Octopoda</taxon>
        <taxon>Incirrata</taxon>
        <taxon>Octopodidae</taxon>
        <taxon>Octopus</taxon>
    </lineage>
</organism>
<evidence type="ECO:0000259" key="2">
    <source>
        <dbReference type="PROSITE" id="PS50838"/>
    </source>
</evidence>